<name>A0ACB7S460_HYAAI</name>
<evidence type="ECO:0000313" key="1">
    <source>
        <dbReference type="EMBL" id="KAH6927564.1"/>
    </source>
</evidence>
<accession>A0ACB7S460</accession>
<sequence>MKRSKDNQNEDISENNDDDVRPPPQKVPNVLIGVNIPKRNVAEALPKLASVQVSLPQVAIRVQKPPSIWSRLWNIYSSAKPSSVHAHDGAPTEPTVHYEEATDSVGFPEERQDSPRLGANVRVQVMRKTGVLPYSYYRDLDADVVCLPYADGALSMVLIAQRSPSSGPVRLTPDAVRGFVHGAVGTLVTLHLPKFHLSTSIDMADLMNKDAHVSADEGHWPVVSSERTSFAGDPTTIAVNKPFYFVVTDTASDLILYTGRVMSL</sequence>
<dbReference type="Proteomes" id="UP000821845">
    <property type="component" value="Chromosome 6"/>
</dbReference>
<evidence type="ECO:0000313" key="2">
    <source>
        <dbReference type="Proteomes" id="UP000821845"/>
    </source>
</evidence>
<reference evidence="1" key="1">
    <citation type="submission" date="2020-05" db="EMBL/GenBank/DDBJ databases">
        <title>Large-scale comparative analyses of tick genomes elucidate their genetic diversity and vector capacities.</title>
        <authorList>
            <person name="Jia N."/>
            <person name="Wang J."/>
            <person name="Shi W."/>
            <person name="Du L."/>
            <person name="Sun Y."/>
            <person name="Zhan W."/>
            <person name="Jiang J."/>
            <person name="Wang Q."/>
            <person name="Zhang B."/>
            <person name="Ji P."/>
            <person name="Sakyi L.B."/>
            <person name="Cui X."/>
            <person name="Yuan T."/>
            <person name="Jiang B."/>
            <person name="Yang W."/>
            <person name="Lam T.T.-Y."/>
            <person name="Chang Q."/>
            <person name="Ding S."/>
            <person name="Wang X."/>
            <person name="Zhu J."/>
            <person name="Ruan X."/>
            <person name="Zhao L."/>
            <person name="Wei J."/>
            <person name="Que T."/>
            <person name="Du C."/>
            <person name="Cheng J."/>
            <person name="Dai P."/>
            <person name="Han X."/>
            <person name="Huang E."/>
            <person name="Gao Y."/>
            <person name="Liu J."/>
            <person name="Shao H."/>
            <person name="Ye R."/>
            <person name="Li L."/>
            <person name="Wei W."/>
            <person name="Wang X."/>
            <person name="Wang C."/>
            <person name="Yang T."/>
            <person name="Huo Q."/>
            <person name="Li W."/>
            <person name="Guo W."/>
            <person name="Chen H."/>
            <person name="Zhou L."/>
            <person name="Ni X."/>
            <person name="Tian J."/>
            <person name="Zhou Y."/>
            <person name="Sheng Y."/>
            <person name="Liu T."/>
            <person name="Pan Y."/>
            <person name="Xia L."/>
            <person name="Li J."/>
            <person name="Zhao F."/>
            <person name="Cao W."/>
        </authorList>
    </citation>
    <scope>NUCLEOTIDE SEQUENCE</scope>
    <source>
        <strain evidence="1">Hyas-2018</strain>
    </source>
</reference>
<gene>
    <name evidence="1" type="ORF">HPB50_005681</name>
</gene>
<dbReference type="EMBL" id="CM023486">
    <property type="protein sequence ID" value="KAH6927564.1"/>
    <property type="molecule type" value="Genomic_DNA"/>
</dbReference>
<proteinExistence type="predicted"/>
<keyword evidence="2" id="KW-1185">Reference proteome</keyword>
<comment type="caution">
    <text evidence="1">The sequence shown here is derived from an EMBL/GenBank/DDBJ whole genome shotgun (WGS) entry which is preliminary data.</text>
</comment>
<organism evidence="1 2">
    <name type="scientific">Hyalomma asiaticum</name>
    <name type="common">Tick</name>
    <dbReference type="NCBI Taxonomy" id="266040"/>
    <lineage>
        <taxon>Eukaryota</taxon>
        <taxon>Metazoa</taxon>
        <taxon>Ecdysozoa</taxon>
        <taxon>Arthropoda</taxon>
        <taxon>Chelicerata</taxon>
        <taxon>Arachnida</taxon>
        <taxon>Acari</taxon>
        <taxon>Parasitiformes</taxon>
        <taxon>Ixodida</taxon>
        <taxon>Ixodoidea</taxon>
        <taxon>Ixodidae</taxon>
        <taxon>Hyalomminae</taxon>
        <taxon>Hyalomma</taxon>
    </lineage>
</organism>
<protein>
    <submittedName>
        <fullName evidence="1">Uncharacterized protein</fullName>
    </submittedName>
</protein>